<evidence type="ECO:0000313" key="2">
    <source>
        <dbReference type="Proteomes" id="UP001152607"/>
    </source>
</evidence>
<accession>A0A9W4UI96</accession>
<gene>
    <name evidence="1" type="ORF">PDIGIT_LOCUS9296</name>
</gene>
<evidence type="ECO:0008006" key="3">
    <source>
        <dbReference type="Google" id="ProtNLM"/>
    </source>
</evidence>
<dbReference type="OrthoDB" id="2423195at2759"/>
<protein>
    <recommendedName>
        <fullName evidence="3">NFX1-type zinc finger-containing protein 1</fullName>
    </recommendedName>
</protein>
<dbReference type="AlphaFoldDB" id="A0A9W4UI96"/>
<dbReference type="Proteomes" id="UP001152607">
    <property type="component" value="Unassembled WGS sequence"/>
</dbReference>
<proteinExistence type="predicted"/>
<comment type="caution">
    <text evidence="1">The sequence shown here is derived from an EMBL/GenBank/DDBJ whole genome shotgun (WGS) entry which is preliminary data.</text>
</comment>
<sequence>MPCAAPCDWIPCDERCDKILPCGHQCPGLCGEICPIQFCHTCGQKDEVRVDLLEMKSYAEIDVDETPVVLLNCGHLFTAETLDGLVGLTDVYETDKHGVITGLKDLSHELAVKIPQCPDCQSLIMQYATQRYNRVVNRAVMDEVLKRFIVYGQTELRNLDEKISALEKKLESTVNSFTKDVLSDEDEEDEDEHQPRRCILVESIKPWYEQVEKLIKEIRQLEKDFAQQRQPNKMLHDAIV</sequence>
<organism evidence="1 2">
    <name type="scientific">Periconia digitata</name>
    <dbReference type="NCBI Taxonomy" id="1303443"/>
    <lineage>
        <taxon>Eukaryota</taxon>
        <taxon>Fungi</taxon>
        <taxon>Dikarya</taxon>
        <taxon>Ascomycota</taxon>
        <taxon>Pezizomycotina</taxon>
        <taxon>Dothideomycetes</taxon>
        <taxon>Pleosporomycetidae</taxon>
        <taxon>Pleosporales</taxon>
        <taxon>Massarineae</taxon>
        <taxon>Periconiaceae</taxon>
        <taxon>Periconia</taxon>
    </lineage>
</organism>
<name>A0A9W4UI96_9PLEO</name>
<evidence type="ECO:0000313" key="1">
    <source>
        <dbReference type="EMBL" id="CAI6336204.1"/>
    </source>
</evidence>
<reference evidence="1" key="1">
    <citation type="submission" date="2023-01" db="EMBL/GenBank/DDBJ databases">
        <authorList>
            <person name="Van Ghelder C."/>
            <person name="Rancurel C."/>
        </authorList>
    </citation>
    <scope>NUCLEOTIDE SEQUENCE</scope>
    <source>
        <strain evidence="1">CNCM I-4278</strain>
    </source>
</reference>
<dbReference type="EMBL" id="CAOQHR010000006">
    <property type="protein sequence ID" value="CAI6336204.1"/>
    <property type="molecule type" value="Genomic_DNA"/>
</dbReference>
<keyword evidence="2" id="KW-1185">Reference proteome</keyword>